<dbReference type="KEGG" id="oxy:HCG48_09015"/>
<dbReference type="Pfam" id="PF08848">
    <property type="entry name" value="DUF1818"/>
    <property type="match status" value="1"/>
</dbReference>
<dbReference type="GO" id="GO:0006355">
    <property type="term" value="P:regulation of DNA-templated transcription"/>
    <property type="evidence" value="ECO:0007669"/>
    <property type="project" value="InterPro"/>
</dbReference>
<proteinExistence type="predicted"/>
<reference evidence="1 2" key="1">
    <citation type="submission" date="2020-04" db="EMBL/GenBank/DDBJ databases">
        <authorList>
            <person name="Basu S."/>
            <person name="Maruthanayagam V."/>
            <person name="Chakraborty S."/>
            <person name="Pramanik A."/>
            <person name="Mukherjee J."/>
            <person name="Brink B."/>
        </authorList>
    </citation>
    <scope>NUCLEOTIDE SEQUENCE [LARGE SCALE GENOMIC DNA]</scope>
    <source>
        <strain evidence="1 2">AP17</strain>
    </source>
</reference>
<sequence length="121" mass="13885">MEKILKSGEGWRLGWNPQAEIYRGLVGSDDWAIELSESELDDFCRLLNQLATTMAQMAEELMEEERIACEAQSDLLWMEVEGYPEAYSLRFILNEGRRGEGFWPARVVPELIAAARVLKVF</sequence>
<name>A0A6H1TVT6_9CYAN</name>
<protein>
    <submittedName>
        <fullName evidence="1">DUF1818 family protein</fullName>
    </submittedName>
</protein>
<gene>
    <name evidence="1" type="ORF">HCG48_09015</name>
</gene>
<dbReference type="SUPFAM" id="SSF54447">
    <property type="entry name" value="ssDNA-binding transcriptional regulator domain"/>
    <property type="match status" value="1"/>
</dbReference>
<dbReference type="InterPro" id="IPR014947">
    <property type="entry name" value="DUF1818"/>
</dbReference>
<dbReference type="AlphaFoldDB" id="A0A6H1TVT6"/>
<evidence type="ECO:0000313" key="2">
    <source>
        <dbReference type="Proteomes" id="UP000500857"/>
    </source>
</evidence>
<accession>A0A6H1TVT6</accession>
<evidence type="ECO:0000313" key="1">
    <source>
        <dbReference type="EMBL" id="QIZ70702.1"/>
    </source>
</evidence>
<dbReference type="RefSeq" id="WP_168568857.1">
    <property type="nucleotide sequence ID" value="NZ_CP051167.1"/>
</dbReference>
<keyword evidence="2" id="KW-1185">Reference proteome</keyword>
<dbReference type="InterPro" id="IPR009044">
    <property type="entry name" value="ssDNA-bd_transcriptional_reg"/>
</dbReference>
<dbReference type="GO" id="GO:0003677">
    <property type="term" value="F:DNA binding"/>
    <property type="evidence" value="ECO:0007669"/>
    <property type="project" value="InterPro"/>
</dbReference>
<dbReference type="Gene3D" id="2.30.31.10">
    <property type="entry name" value="Transcriptional Coactivator Pc4, Chain A"/>
    <property type="match status" value="1"/>
</dbReference>
<organism evidence="1 2">
    <name type="scientific">Oxynema aestuarii AP17</name>
    <dbReference type="NCBI Taxonomy" id="2064643"/>
    <lineage>
        <taxon>Bacteria</taxon>
        <taxon>Bacillati</taxon>
        <taxon>Cyanobacteriota</taxon>
        <taxon>Cyanophyceae</taxon>
        <taxon>Oscillatoriophycideae</taxon>
        <taxon>Oscillatoriales</taxon>
        <taxon>Oscillatoriaceae</taxon>
        <taxon>Oxynema</taxon>
        <taxon>Oxynema aestuarii</taxon>
    </lineage>
</organism>
<dbReference type="EMBL" id="CP051167">
    <property type="protein sequence ID" value="QIZ70702.1"/>
    <property type="molecule type" value="Genomic_DNA"/>
</dbReference>
<dbReference type="Proteomes" id="UP000500857">
    <property type="component" value="Chromosome"/>
</dbReference>